<keyword evidence="2" id="KW-0812">Transmembrane</keyword>
<reference evidence="4" key="1">
    <citation type="submission" date="2019-02" db="EMBL/GenBank/DDBJ databases">
        <authorList>
            <person name="Gruber-Vodicka R. H."/>
            <person name="Seah K. B. B."/>
        </authorList>
    </citation>
    <scope>NUCLEOTIDE SEQUENCE</scope>
    <source>
        <strain evidence="5">BECK_BZ163</strain>
        <strain evidence="6">BECK_BZ164</strain>
        <strain evidence="4">BECK_BZ165</strain>
    </source>
</reference>
<evidence type="ECO:0000259" key="3">
    <source>
        <dbReference type="PROSITE" id="PS51724"/>
    </source>
</evidence>
<dbReference type="SUPFAM" id="SSF110997">
    <property type="entry name" value="Sporulation related repeat"/>
    <property type="match status" value="1"/>
</dbReference>
<dbReference type="InterPro" id="IPR052521">
    <property type="entry name" value="Cell_div_SPOR-domain"/>
</dbReference>
<proteinExistence type="predicted"/>
<keyword evidence="2" id="KW-1133">Transmembrane helix</keyword>
<accession>A0A450SAL1</accession>
<evidence type="ECO:0000256" key="1">
    <source>
        <dbReference type="SAM" id="MobiDB-lite"/>
    </source>
</evidence>
<evidence type="ECO:0000313" key="6">
    <source>
        <dbReference type="EMBL" id="VFK11356.1"/>
    </source>
</evidence>
<dbReference type="GO" id="GO:0032153">
    <property type="term" value="C:cell division site"/>
    <property type="evidence" value="ECO:0007669"/>
    <property type="project" value="TreeGrafter"/>
</dbReference>
<feature type="region of interest" description="Disordered" evidence="1">
    <location>
        <begin position="64"/>
        <end position="116"/>
    </location>
</feature>
<name>A0A450SAL1_9GAMM</name>
<organism evidence="4">
    <name type="scientific">Candidatus Kentrum sp. FM</name>
    <dbReference type="NCBI Taxonomy" id="2126340"/>
    <lineage>
        <taxon>Bacteria</taxon>
        <taxon>Pseudomonadati</taxon>
        <taxon>Pseudomonadota</taxon>
        <taxon>Gammaproteobacteria</taxon>
        <taxon>Candidatus Kentrum</taxon>
    </lineage>
</organism>
<evidence type="ECO:0000256" key="2">
    <source>
        <dbReference type="SAM" id="Phobius"/>
    </source>
</evidence>
<dbReference type="EMBL" id="CAADFA010000068">
    <property type="protein sequence ID" value="VFJ49207.1"/>
    <property type="molecule type" value="Genomic_DNA"/>
</dbReference>
<keyword evidence="2" id="KW-0472">Membrane</keyword>
<feature type="compositionally biased region" description="Low complexity" evidence="1">
    <location>
        <begin position="148"/>
        <end position="167"/>
    </location>
</feature>
<feature type="region of interest" description="Disordered" evidence="1">
    <location>
        <begin position="134"/>
        <end position="167"/>
    </location>
</feature>
<dbReference type="PROSITE" id="PS51724">
    <property type="entry name" value="SPOR"/>
    <property type="match status" value="1"/>
</dbReference>
<feature type="domain" description="SPOR" evidence="3">
    <location>
        <begin position="166"/>
        <end position="245"/>
    </location>
</feature>
<dbReference type="GO" id="GO:0042834">
    <property type="term" value="F:peptidoglycan binding"/>
    <property type="evidence" value="ECO:0007669"/>
    <property type="project" value="InterPro"/>
</dbReference>
<dbReference type="InterPro" id="IPR036680">
    <property type="entry name" value="SPOR-like_sf"/>
</dbReference>
<feature type="compositionally biased region" description="Basic and acidic residues" evidence="1">
    <location>
        <begin position="134"/>
        <end position="147"/>
    </location>
</feature>
<dbReference type="EMBL" id="CAADEZ010000554">
    <property type="protein sequence ID" value="VFJ70575.1"/>
    <property type="molecule type" value="Genomic_DNA"/>
</dbReference>
<sequence length="247" mass="26856">MNQCLLARSRYITMAHDYKYAGKTPSSSSESAPPPGWLWFLAGLAVGLFITVLTYLSVQYSAGGTAQRADVQPRTQSTRPAETREKPSLPSESAKPAKPAKPADTTGDDKKKSEPRFEFYTILPEREIQVPEHELHAQERAPKKAEKSASASASAASAAPASAPTSSVGGSYILQVGSFRHLGDADKLKAGLVIKGFDVEIQTVSTNNNDVWYRVRLGPYEDLGAVHRIRTELQKSGFSPLVLREKP</sequence>
<dbReference type="Gene3D" id="3.30.70.1070">
    <property type="entry name" value="Sporulation related repeat"/>
    <property type="match status" value="1"/>
</dbReference>
<evidence type="ECO:0000313" key="4">
    <source>
        <dbReference type="EMBL" id="VFJ49207.1"/>
    </source>
</evidence>
<keyword evidence="4" id="KW-0131">Cell cycle</keyword>
<dbReference type="PANTHER" id="PTHR38687">
    <property type="entry name" value="CELL DIVISION PROTEIN DEDD-RELATED"/>
    <property type="match status" value="1"/>
</dbReference>
<feature type="compositionally biased region" description="Low complexity" evidence="1">
    <location>
        <begin position="88"/>
        <end position="103"/>
    </location>
</feature>
<evidence type="ECO:0000313" key="5">
    <source>
        <dbReference type="EMBL" id="VFJ70575.1"/>
    </source>
</evidence>
<dbReference type="InterPro" id="IPR007730">
    <property type="entry name" value="SPOR-like_dom"/>
</dbReference>
<dbReference type="GO" id="GO:0032506">
    <property type="term" value="P:cytokinetic process"/>
    <property type="evidence" value="ECO:0007669"/>
    <property type="project" value="TreeGrafter"/>
</dbReference>
<feature type="transmembrane region" description="Helical" evidence="2">
    <location>
        <begin position="37"/>
        <end position="58"/>
    </location>
</feature>
<dbReference type="AlphaFoldDB" id="A0A450SAL1"/>
<dbReference type="GO" id="GO:0030428">
    <property type="term" value="C:cell septum"/>
    <property type="evidence" value="ECO:0007669"/>
    <property type="project" value="TreeGrafter"/>
</dbReference>
<feature type="compositionally biased region" description="Basic and acidic residues" evidence="1">
    <location>
        <begin position="107"/>
        <end position="116"/>
    </location>
</feature>
<dbReference type="Pfam" id="PF05036">
    <property type="entry name" value="SPOR"/>
    <property type="match status" value="1"/>
</dbReference>
<dbReference type="PANTHER" id="PTHR38687:SF1">
    <property type="entry name" value="CELL DIVISION PROTEIN DEDD"/>
    <property type="match status" value="1"/>
</dbReference>
<gene>
    <name evidence="5" type="ORF">BECKFM1743A_GA0114220_105542</name>
    <name evidence="6" type="ORF">BECKFM1743B_GA0114221_101777</name>
    <name evidence="4" type="ORF">BECKFM1743C_GA0114222_100685</name>
</gene>
<protein>
    <submittedName>
        <fullName evidence="4">Cell division protein FtsN</fullName>
    </submittedName>
</protein>
<keyword evidence="4" id="KW-0132">Cell division</keyword>
<dbReference type="EMBL" id="CAADFL010000177">
    <property type="protein sequence ID" value="VFK11356.1"/>
    <property type="molecule type" value="Genomic_DNA"/>
</dbReference>